<dbReference type="PANTHER" id="PTHR24260:SF143">
    <property type="entry name" value="SERINE PROTEASE GD-LIKE PROTEIN"/>
    <property type="match status" value="1"/>
</dbReference>
<feature type="signal peptide" evidence="8">
    <location>
        <begin position="1"/>
        <end position="20"/>
    </location>
</feature>
<dbReference type="PROSITE" id="PS50240">
    <property type="entry name" value="TRYPSIN_DOM"/>
    <property type="match status" value="1"/>
</dbReference>
<gene>
    <name evidence="10" type="primary">HaOG201960</name>
    <name evidence="10" type="ORF">B5X24_HaOG201960</name>
</gene>
<dbReference type="Proteomes" id="UP000249218">
    <property type="component" value="Unassembled WGS sequence"/>
</dbReference>
<dbReference type="GO" id="GO:0005576">
    <property type="term" value="C:extracellular region"/>
    <property type="evidence" value="ECO:0007669"/>
    <property type="project" value="UniProtKB-SubCell"/>
</dbReference>
<evidence type="ECO:0000256" key="6">
    <source>
        <dbReference type="ARBA" id="ARBA00084094"/>
    </source>
</evidence>
<evidence type="ECO:0000256" key="1">
    <source>
        <dbReference type="ARBA" id="ARBA00004239"/>
    </source>
</evidence>
<dbReference type="InterPro" id="IPR009003">
    <property type="entry name" value="Peptidase_S1_PA"/>
</dbReference>
<keyword evidence="3" id="KW-1015">Disulfide bond</keyword>
<keyword evidence="4" id="KW-1199">Hemostasis impairing toxin</keyword>
<feature type="domain" description="Peptidase S1" evidence="9">
    <location>
        <begin position="320"/>
        <end position="570"/>
    </location>
</feature>
<accession>A0A2W1BWD4</accession>
<evidence type="ECO:0000313" key="11">
    <source>
        <dbReference type="Proteomes" id="UP000249218"/>
    </source>
</evidence>
<evidence type="ECO:0000256" key="7">
    <source>
        <dbReference type="SAM" id="MobiDB-lite"/>
    </source>
</evidence>
<reference evidence="10 11" key="1">
    <citation type="journal article" date="2017" name="BMC Biol.">
        <title>Genomic innovations, transcriptional plasticity and gene loss underlying the evolution and divergence of two highly polyphagous and invasive Helicoverpa pest species.</title>
        <authorList>
            <person name="Pearce S.L."/>
            <person name="Clarke D.F."/>
            <person name="East P.D."/>
            <person name="Elfekih S."/>
            <person name="Gordon K.H."/>
            <person name="Jermiin L.S."/>
            <person name="McGaughran A."/>
            <person name="Oakeshott J.G."/>
            <person name="Papanikolaou A."/>
            <person name="Perera O.P."/>
            <person name="Rane R.V."/>
            <person name="Richards S."/>
            <person name="Tay W.T."/>
            <person name="Walsh T.K."/>
            <person name="Anderson A."/>
            <person name="Anderson C.J."/>
            <person name="Asgari S."/>
            <person name="Board P.G."/>
            <person name="Bretschneider A."/>
            <person name="Campbell P.M."/>
            <person name="Chertemps T."/>
            <person name="Christeller J.T."/>
            <person name="Coppin C.W."/>
            <person name="Downes S.J."/>
            <person name="Duan G."/>
            <person name="Farnsworth C.A."/>
            <person name="Good R.T."/>
            <person name="Han L.B."/>
            <person name="Han Y.C."/>
            <person name="Hatje K."/>
            <person name="Horne I."/>
            <person name="Huang Y.P."/>
            <person name="Hughes D.S."/>
            <person name="Jacquin-Joly E."/>
            <person name="James W."/>
            <person name="Jhangiani S."/>
            <person name="Kollmar M."/>
            <person name="Kuwar S.S."/>
            <person name="Li S."/>
            <person name="Liu N.Y."/>
            <person name="Maibeche M.T."/>
            <person name="Miller J.R."/>
            <person name="Montagne N."/>
            <person name="Perry T."/>
            <person name="Qu J."/>
            <person name="Song S.V."/>
            <person name="Sutton G.G."/>
            <person name="Vogel H."/>
            <person name="Walenz B.P."/>
            <person name="Xu W."/>
            <person name="Zhang H.J."/>
            <person name="Zou Z."/>
            <person name="Batterham P."/>
            <person name="Edwards O.R."/>
            <person name="Feyereisen R."/>
            <person name="Gibbs R.A."/>
            <person name="Heckel D.G."/>
            <person name="McGrath A."/>
            <person name="Robin C."/>
            <person name="Scherer S.E."/>
            <person name="Worley K.C."/>
            <person name="Wu Y.D."/>
        </authorList>
    </citation>
    <scope>NUCLEOTIDE SEQUENCE [LARGE SCALE GENOMIC DNA]</scope>
    <source>
        <strain evidence="10">Harm_GR_Male_#8</strain>
        <tissue evidence="10">Whole organism</tissue>
    </source>
</reference>
<dbReference type="PROSITE" id="PS00134">
    <property type="entry name" value="TRYPSIN_HIS"/>
    <property type="match status" value="1"/>
</dbReference>
<dbReference type="FunFam" id="2.40.10.10:FF:000068">
    <property type="entry name" value="transmembrane protease serine 2"/>
    <property type="match status" value="1"/>
</dbReference>
<evidence type="ECO:0000256" key="3">
    <source>
        <dbReference type="ARBA" id="ARBA00023157"/>
    </source>
</evidence>
<proteinExistence type="predicted"/>
<dbReference type="PRINTS" id="PR00722">
    <property type="entry name" value="CHYMOTRYPSIN"/>
</dbReference>
<dbReference type="PANTHER" id="PTHR24260">
    <property type="match status" value="1"/>
</dbReference>
<comment type="function">
    <text evidence="5">Fibrinolytic activity; shows preferential cleavage of Arg-Gly bonds in all three fibrinogen chains. Contact with the caterpillars causes severe bleeding, due the anticoagulant effect of the protein.</text>
</comment>
<dbReference type="SUPFAM" id="SSF50494">
    <property type="entry name" value="Trypsin-like serine proteases"/>
    <property type="match status" value="1"/>
</dbReference>
<dbReference type="InterPro" id="IPR001314">
    <property type="entry name" value="Peptidase_S1A"/>
</dbReference>
<feature type="chain" id="PRO_5016152981" description="Peptidase S1 domain-containing protein" evidence="8">
    <location>
        <begin position="21"/>
        <end position="575"/>
    </location>
</feature>
<name>A0A2W1BWD4_HELAM</name>
<dbReference type="InterPro" id="IPR018114">
    <property type="entry name" value="TRYPSIN_HIS"/>
</dbReference>
<sequence>MDVNSVCLCVLVLSLEFVCGQYSSSPCPGIFDYESDGYQVYGKIVLRPVEPVANLVVRINFTVAAQLFSNYVGRLEALDSTHLLQKYNQGQAVSYMVHFPVTSPLPKLTALTVNGDVVCYGPGDIPRPNQYVTTLSLQHTSFLQGNGPVYNNFQHQPQHRPQRPPDHVIDDDDATAHIYTFNNIDPTWTTGNSPYYVVNNSSPFSQSTQQYQPPTQQVFQSNRPVYDQYEQSVPFQVTTRRPVTYRPNTPVFEQMTKRPTYEPPATRPTEFNNNNFYSPDRVSPTARPTATSPDQRFSNGQTRIDGCGEVAGGNERVPLIYNGQSYPRGDIPWLVAIYKSEAATLRFICGGTLVSDRHVLTAAHCMQRRGESTHMKDIVVKVGVHNLNDWSDDITVTRTLMTAAIHDAFNPATLQNDILIATMNKRVTYNTYIRPACLWGDDTDQSRVVGATGIVAGWGDQGVGGVGKQGEPHMVRIPIVSTKDCRASKPDFHKITYDTTLCAGDRNGSGPCIGDSGGGLYLLDGGKWRLRGIVSVSLRAANGDNTCNLNEYIVFTDTAQYLSWIKKILAEKHFD</sequence>
<keyword evidence="11" id="KW-1185">Reference proteome</keyword>
<dbReference type="GO" id="GO:0006508">
    <property type="term" value="P:proteolysis"/>
    <property type="evidence" value="ECO:0007669"/>
    <property type="project" value="InterPro"/>
</dbReference>
<evidence type="ECO:0000256" key="5">
    <source>
        <dbReference type="ARBA" id="ARBA00055534"/>
    </source>
</evidence>
<keyword evidence="6" id="KW-1205">Fibrinolytic toxin</keyword>
<keyword evidence="2" id="KW-0800">Toxin</keyword>
<organism evidence="10 11">
    <name type="scientific">Helicoverpa armigera</name>
    <name type="common">Cotton bollworm</name>
    <name type="synonym">Heliothis armigera</name>
    <dbReference type="NCBI Taxonomy" id="29058"/>
    <lineage>
        <taxon>Eukaryota</taxon>
        <taxon>Metazoa</taxon>
        <taxon>Ecdysozoa</taxon>
        <taxon>Arthropoda</taxon>
        <taxon>Hexapoda</taxon>
        <taxon>Insecta</taxon>
        <taxon>Pterygota</taxon>
        <taxon>Neoptera</taxon>
        <taxon>Endopterygota</taxon>
        <taxon>Lepidoptera</taxon>
        <taxon>Glossata</taxon>
        <taxon>Ditrysia</taxon>
        <taxon>Noctuoidea</taxon>
        <taxon>Noctuidae</taxon>
        <taxon>Heliothinae</taxon>
        <taxon>Helicoverpa</taxon>
    </lineage>
</organism>
<feature type="region of interest" description="Disordered" evidence="7">
    <location>
        <begin position="258"/>
        <end position="303"/>
    </location>
</feature>
<feature type="compositionally biased region" description="Polar residues" evidence="7">
    <location>
        <begin position="286"/>
        <end position="302"/>
    </location>
</feature>
<dbReference type="SMART" id="SM00020">
    <property type="entry name" value="Tryp_SPc"/>
    <property type="match status" value="1"/>
</dbReference>
<dbReference type="AlphaFoldDB" id="A0A2W1BWD4"/>
<dbReference type="OrthoDB" id="238681at2759"/>
<evidence type="ECO:0000259" key="9">
    <source>
        <dbReference type="PROSITE" id="PS50240"/>
    </source>
</evidence>
<dbReference type="InterPro" id="IPR051333">
    <property type="entry name" value="CLIP_Serine_Protease"/>
</dbReference>
<dbReference type="GO" id="GO:0004252">
    <property type="term" value="F:serine-type endopeptidase activity"/>
    <property type="evidence" value="ECO:0007669"/>
    <property type="project" value="InterPro"/>
</dbReference>
<dbReference type="InterPro" id="IPR001254">
    <property type="entry name" value="Trypsin_dom"/>
</dbReference>
<comment type="subcellular location">
    <subcellularLocation>
        <location evidence="1">Secreted</location>
        <location evidence="1">Extracellular space</location>
    </subcellularLocation>
</comment>
<evidence type="ECO:0000256" key="2">
    <source>
        <dbReference type="ARBA" id="ARBA00022656"/>
    </source>
</evidence>
<dbReference type="CDD" id="cd00190">
    <property type="entry name" value="Tryp_SPc"/>
    <property type="match status" value="1"/>
</dbReference>
<dbReference type="GO" id="GO:0090729">
    <property type="term" value="F:toxin activity"/>
    <property type="evidence" value="ECO:0007669"/>
    <property type="project" value="UniProtKB-KW"/>
</dbReference>
<dbReference type="Gene3D" id="2.40.10.10">
    <property type="entry name" value="Trypsin-like serine proteases"/>
    <property type="match status" value="1"/>
</dbReference>
<evidence type="ECO:0000256" key="8">
    <source>
        <dbReference type="SAM" id="SignalP"/>
    </source>
</evidence>
<dbReference type="Pfam" id="PF16030">
    <property type="entry name" value="GD_N"/>
    <property type="match status" value="1"/>
</dbReference>
<dbReference type="Pfam" id="PF00089">
    <property type="entry name" value="Trypsin"/>
    <property type="match status" value="1"/>
</dbReference>
<dbReference type="InterPro" id="IPR043504">
    <property type="entry name" value="Peptidase_S1_PA_chymotrypsin"/>
</dbReference>
<protein>
    <recommendedName>
        <fullName evidence="9">Peptidase S1 domain-containing protein</fullName>
    </recommendedName>
</protein>
<dbReference type="InterPro" id="IPR031986">
    <property type="entry name" value="GD_N"/>
</dbReference>
<evidence type="ECO:0000256" key="4">
    <source>
        <dbReference type="ARBA" id="ARBA00023240"/>
    </source>
</evidence>
<evidence type="ECO:0000313" key="10">
    <source>
        <dbReference type="EMBL" id="PZC78661.1"/>
    </source>
</evidence>
<keyword evidence="8" id="KW-0732">Signal</keyword>
<dbReference type="EMBL" id="KZ149898">
    <property type="protein sequence ID" value="PZC78661.1"/>
    <property type="molecule type" value="Genomic_DNA"/>
</dbReference>